<dbReference type="SUPFAM" id="SSF56935">
    <property type="entry name" value="Porins"/>
    <property type="match status" value="1"/>
</dbReference>
<reference evidence="14" key="1">
    <citation type="journal article" date="2010" name="Nat. Biotechnol.">
        <title>Draft genome sequence of the oilseed species Ricinus communis.</title>
        <authorList>
            <person name="Chan A.P."/>
            <person name="Crabtree J."/>
            <person name="Zhao Q."/>
            <person name="Lorenzi H."/>
            <person name="Orvis J."/>
            <person name="Puiu D."/>
            <person name="Melake-Berhan A."/>
            <person name="Jones K.M."/>
            <person name="Redman J."/>
            <person name="Chen G."/>
            <person name="Cahoon E.B."/>
            <person name="Gedil M."/>
            <person name="Stanke M."/>
            <person name="Haas B.J."/>
            <person name="Wortman J.R."/>
            <person name="Fraser-Liggett C.M."/>
            <person name="Ravel J."/>
            <person name="Rabinowicz P.D."/>
        </authorList>
    </citation>
    <scope>NUCLEOTIDE SEQUENCE [LARGE SCALE GENOMIC DNA]</scope>
    <source>
        <strain evidence="14">cv. Hale</strain>
    </source>
</reference>
<proteinExistence type="predicted"/>
<evidence type="ECO:0000256" key="1">
    <source>
        <dbReference type="ARBA" id="ARBA00004141"/>
    </source>
</evidence>
<sequence length="469" mass="49319">MKKHLITTAMLSSLIGAAHADDGNSVTLYGVLDVAVGAVEHSADASALFPATVNPVSKVSRQFNHPVYGMFNGGMSDSRWGIRGNENLGGGLHAFFGLESGINVQSGELNNAAGSIAGTNRTVGAASALNGQLFNRGAFVGLRDDTFGSVALGRTTTLGFDTILNYDPVFASQLFSPLGFSGSYSAGGITEGSRTDNNIKYTNHTGPFNYGISYSFGGVAGKFGAGSTFGANVGYEANGLGIQATYYSARDAVHSGALTGANAVGSPLVGTSVGTLTLNNDEDFMVAAKYSFGAATLKGGYERFELKAPSDPAVAGTIVNYYGFSGTLTNNSTPSKNNLYFIGGDYRITPHLDLAAGFYDTQTMQSHGVAGGNQLQYSLVADYRLSQRTDVYAGYMFSKFNGAAFDGFEPTDYIVAAGIRTRAAGLAQCRHEASDRELHCPVPSQSHTGRFHVSVALHGFMNRYHRHAL</sequence>
<keyword evidence="3" id="KW-0813">Transport</keyword>
<evidence type="ECO:0000256" key="9">
    <source>
        <dbReference type="ARBA" id="ARBA00023136"/>
    </source>
</evidence>
<dbReference type="CDD" id="cd00342">
    <property type="entry name" value="gram_neg_porins"/>
    <property type="match status" value="1"/>
</dbReference>
<dbReference type="Proteomes" id="UP000008311">
    <property type="component" value="Unassembled WGS sequence"/>
</dbReference>
<name>B9TDS3_RICCO</name>
<dbReference type="EMBL" id="EQ978413">
    <property type="protein sequence ID" value="EEF25991.1"/>
    <property type="molecule type" value="Genomic_DNA"/>
</dbReference>
<keyword evidence="9" id="KW-0472">Membrane</keyword>
<feature type="signal peptide" evidence="11">
    <location>
        <begin position="1"/>
        <end position="20"/>
    </location>
</feature>
<evidence type="ECO:0000259" key="12">
    <source>
        <dbReference type="Pfam" id="PF13609"/>
    </source>
</evidence>
<comment type="subcellular location">
    <subcellularLocation>
        <location evidence="1">Membrane</location>
        <topology evidence="1">Multi-pass membrane protein</topology>
    </subcellularLocation>
</comment>
<evidence type="ECO:0000313" key="14">
    <source>
        <dbReference type="Proteomes" id="UP000008311"/>
    </source>
</evidence>
<dbReference type="AlphaFoldDB" id="B9TDS3"/>
<keyword evidence="5" id="KW-0812">Transmembrane</keyword>
<accession>B9TDS3</accession>
<evidence type="ECO:0000256" key="5">
    <source>
        <dbReference type="ARBA" id="ARBA00022692"/>
    </source>
</evidence>
<dbReference type="GO" id="GO:0015288">
    <property type="term" value="F:porin activity"/>
    <property type="evidence" value="ECO:0007669"/>
    <property type="project" value="UniProtKB-KW"/>
</dbReference>
<dbReference type="InParanoid" id="B9TDS3"/>
<dbReference type="PANTHER" id="PTHR34501">
    <property type="entry name" value="PROTEIN YDDL-RELATED"/>
    <property type="match status" value="1"/>
</dbReference>
<dbReference type="Pfam" id="PF13609">
    <property type="entry name" value="Porin_4"/>
    <property type="match status" value="1"/>
</dbReference>
<evidence type="ECO:0000256" key="4">
    <source>
        <dbReference type="ARBA" id="ARBA00022452"/>
    </source>
</evidence>
<comment type="subunit">
    <text evidence="2">Homotrimer.</text>
</comment>
<dbReference type="GO" id="GO:0006811">
    <property type="term" value="P:monoatomic ion transport"/>
    <property type="evidence" value="ECO:0007669"/>
    <property type="project" value="UniProtKB-KW"/>
</dbReference>
<protein>
    <recommendedName>
        <fullName evidence="12">Porin domain-containing protein</fullName>
    </recommendedName>
</protein>
<dbReference type="PANTHER" id="PTHR34501:SF9">
    <property type="entry name" value="MAJOR OUTER MEMBRANE PROTEIN P.IA"/>
    <property type="match status" value="1"/>
</dbReference>
<evidence type="ECO:0000313" key="13">
    <source>
        <dbReference type="EMBL" id="EEF25991.1"/>
    </source>
</evidence>
<keyword evidence="14" id="KW-1185">Reference proteome</keyword>
<evidence type="ECO:0000256" key="7">
    <source>
        <dbReference type="ARBA" id="ARBA00023065"/>
    </source>
</evidence>
<dbReference type="InterPro" id="IPR050298">
    <property type="entry name" value="Gram-neg_bact_OMP"/>
</dbReference>
<dbReference type="STRING" id="3988.B9TDS3"/>
<keyword evidence="8" id="KW-0626">Porin</keyword>
<keyword evidence="7" id="KW-0406">Ion transport</keyword>
<feature type="chain" id="PRO_5002890161" description="Porin domain-containing protein" evidence="11">
    <location>
        <begin position="21"/>
        <end position="469"/>
    </location>
</feature>
<organism evidence="13 14">
    <name type="scientific">Ricinus communis</name>
    <name type="common">Castor bean</name>
    <dbReference type="NCBI Taxonomy" id="3988"/>
    <lineage>
        <taxon>Eukaryota</taxon>
        <taxon>Viridiplantae</taxon>
        <taxon>Streptophyta</taxon>
        <taxon>Embryophyta</taxon>
        <taxon>Tracheophyta</taxon>
        <taxon>Spermatophyta</taxon>
        <taxon>Magnoliopsida</taxon>
        <taxon>eudicotyledons</taxon>
        <taxon>Gunneridae</taxon>
        <taxon>Pentapetalae</taxon>
        <taxon>rosids</taxon>
        <taxon>fabids</taxon>
        <taxon>Malpighiales</taxon>
        <taxon>Euphorbiaceae</taxon>
        <taxon>Acalyphoideae</taxon>
        <taxon>Acalypheae</taxon>
        <taxon>Ricinus</taxon>
    </lineage>
</organism>
<dbReference type="GO" id="GO:0046930">
    <property type="term" value="C:pore complex"/>
    <property type="evidence" value="ECO:0007669"/>
    <property type="project" value="UniProtKB-KW"/>
</dbReference>
<evidence type="ECO:0000256" key="8">
    <source>
        <dbReference type="ARBA" id="ARBA00023114"/>
    </source>
</evidence>
<evidence type="ECO:0000256" key="10">
    <source>
        <dbReference type="ARBA" id="ARBA00023237"/>
    </source>
</evidence>
<keyword evidence="6 11" id="KW-0732">Signal</keyword>
<feature type="domain" description="Porin" evidence="12">
    <location>
        <begin position="8"/>
        <end position="402"/>
    </location>
</feature>
<gene>
    <name evidence="13" type="ORF">RCOM_1871460</name>
</gene>
<keyword evidence="10" id="KW-0998">Cell outer membrane</keyword>
<keyword evidence="4" id="KW-1134">Transmembrane beta strand</keyword>
<dbReference type="InterPro" id="IPR033900">
    <property type="entry name" value="Gram_neg_porin_domain"/>
</dbReference>
<dbReference type="Gene3D" id="2.40.160.10">
    <property type="entry name" value="Porin"/>
    <property type="match status" value="1"/>
</dbReference>
<dbReference type="InterPro" id="IPR023614">
    <property type="entry name" value="Porin_dom_sf"/>
</dbReference>
<evidence type="ECO:0000256" key="6">
    <source>
        <dbReference type="ARBA" id="ARBA00022729"/>
    </source>
</evidence>
<evidence type="ECO:0000256" key="2">
    <source>
        <dbReference type="ARBA" id="ARBA00011233"/>
    </source>
</evidence>
<evidence type="ECO:0000256" key="11">
    <source>
        <dbReference type="SAM" id="SignalP"/>
    </source>
</evidence>
<evidence type="ECO:0000256" key="3">
    <source>
        <dbReference type="ARBA" id="ARBA00022448"/>
    </source>
</evidence>